<organism evidence="2">
    <name type="scientific">Tetraselmis sp. GSL018</name>
    <dbReference type="NCBI Taxonomy" id="582737"/>
    <lineage>
        <taxon>Eukaryota</taxon>
        <taxon>Viridiplantae</taxon>
        <taxon>Chlorophyta</taxon>
        <taxon>core chlorophytes</taxon>
        <taxon>Chlorodendrophyceae</taxon>
        <taxon>Chlorodendrales</taxon>
        <taxon>Chlorodendraceae</taxon>
        <taxon>Tetraselmis</taxon>
    </lineage>
</organism>
<protein>
    <submittedName>
        <fullName evidence="2">Uncharacterized protein</fullName>
    </submittedName>
</protein>
<proteinExistence type="predicted"/>
<feature type="compositionally biased region" description="Polar residues" evidence="1">
    <location>
        <begin position="198"/>
        <end position="208"/>
    </location>
</feature>
<accession>A0A061S8E8</accession>
<feature type="compositionally biased region" description="Basic residues" evidence="1">
    <location>
        <begin position="263"/>
        <end position="276"/>
    </location>
</feature>
<dbReference type="EMBL" id="GBEZ01006343">
    <property type="protein sequence ID" value="JAC79046.1"/>
    <property type="molecule type" value="Transcribed_RNA"/>
</dbReference>
<feature type="non-terminal residue" evidence="2">
    <location>
        <position position="276"/>
    </location>
</feature>
<evidence type="ECO:0000256" key="1">
    <source>
        <dbReference type="SAM" id="MobiDB-lite"/>
    </source>
</evidence>
<reference evidence="2" key="1">
    <citation type="submission" date="2014-05" db="EMBL/GenBank/DDBJ databases">
        <title>The transcriptome of the halophilic microalga Tetraselmis sp. GSL018 isolated from the Great Salt Lake, Utah.</title>
        <authorList>
            <person name="Jinkerson R.E."/>
            <person name="D'Adamo S."/>
            <person name="Posewitz M.C."/>
        </authorList>
    </citation>
    <scope>NUCLEOTIDE SEQUENCE</scope>
    <source>
        <strain evidence="2">GSL018</strain>
    </source>
</reference>
<dbReference type="AlphaFoldDB" id="A0A061S8E8"/>
<feature type="compositionally biased region" description="Basic and acidic residues" evidence="1">
    <location>
        <begin position="157"/>
        <end position="197"/>
    </location>
</feature>
<gene>
    <name evidence="2" type="ORF">TSPGSL018_13677</name>
</gene>
<sequence>MDPLVLAVAALLKLHENVVGLDVPHDHAGGADVHEGPQQLQDGLPGEPLPARLLEEPVADVLRQIDAVARGPDALEHEPELPGPVDDPVEVADAEPSRGALRHARGDRKLVLCRVRLRPVDPLEHDPGGHVKARRGHGRAGDPLGRCPPPIGGAPLRLRDRGDLHAREDRPGRPRVDERDCRQRCGGDWGRRGEDHALSTTTIPSNSRLPLKGGEGPEGEGEEVQGLPAPERRPRKALASARAEGPAGRVPSGAVAVCLGSERRRKKKRVREGRRG</sequence>
<evidence type="ECO:0000313" key="2">
    <source>
        <dbReference type="EMBL" id="JAC79046.1"/>
    </source>
</evidence>
<name>A0A061S8E8_9CHLO</name>
<feature type="region of interest" description="Disordered" evidence="1">
    <location>
        <begin position="124"/>
        <end position="276"/>
    </location>
</feature>